<sequence>MMRHPAAGGPEGLGTHAEGRLSRLCVLTGGAGDASRAIPRAGVPSGRAERAVLAGAR</sequence>
<name>D6Y4H7_THEBD</name>
<dbReference type="AlphaFoldDB" id="D6Y4H7"/>
<dbReference type="Proteomes" id="UP000006640">
    <property type="component" value="Chromosome"/>
</dbReference>
<dbReference type="HOGENOM" id="CLU_2995175_0_0_11"/>
<proteinExistence type="predicted"/>
<protein>
    <submittedName>
        <fullName evidence="1">Uncharacterized protein</fullName>
    </submittedName>
</protein>
<keyword evidence="2" id="KW-1185">Reference proteome</keyword>
<organism evidence="1 2">
    <name type="scientific">Thermobispora bispora (strain ATCC 19993 / DSM 43833 / CBS 139.67 / JCM 10125 / KCTC 9307 / NBRC 14880 / R51)</name>
    <dbReference type="NCBI Taxonomy" id="469371"/>
    <lineage>
        <taxon>Bacteria</taxon>
        <taxon>Bacillati</taxon>
        <taxon>Actinomycetota</taxon>
        <taxon>Actinomycetes</taxon>
        <taxon>Streptosporangiales</taxon>
        <taxon>Streptosporangiaceae</taxon>
        <taxon>Thermobispora</taxon>
    </lineage>
</organism>
<reference evidence="1 2" key="1">
    <citation type="submission" date="2010-01" db="EMBL/GenBank/DDBJ databases">
        <title>The complete genome of Thermobispora bispora DSM 43833.</title>
        <authorList>
            <consortium name="US DOE Joint Genome Institute (JGI-PGF)"/>
            <person name="Lucas S."/>
            <person name="Copeland A."/>
            <person name="Lapidus A."/>
            <person name="Glavina del Rio T."/>
            <person name="Dalin E."/>
            <person name="Tice H."/>
            <person name="Bruce D."/>
            <person name="Goodwin L."/>
            <person name="Pitluck S."/>
            <person name="Kyrpides N."/>
            <person name="Mavromatis K."/>
            <person name="Ivanova N."/>
            <person name="Mikhailova N."/>
            <person name="Chertkov O."/>
            <person name="Brettin T."/>
            <person name="Detter J.C."/>
            <person name="Han C."/>
            <person name="Larimer F."/>
            <person name="Land M."/>
            <person name="Hauser L."/>
            <person name="Markowitz V."/>
            <person name="Cheng J.-F."/>
            <person name="Hugenholtz P."/>
            <person name="Woyke T."/>
            <person name="Wu D."/>
            <person name="Jando M."/>
            <person name="Schneider S."/>
            <person name="Klenk H.-P."/>
            <person name="Eisen J.A."/>
        </authorList>
    </citation>
    <scope>NUCLEOTIDE SEQUENCE [LARGE SCALE GENOMIC DNA]</scope>
    <source>
        <strain evidence="2">ATCC 19993 / DSM 43833 / CBS 139.67 / JCM 10125 / KCTC 9307 / NBRC 14880 / R51</strain>
    </source>
</reference>
<gene>
    <name evidence="1" type="ordered locus">Tbis_2450</name>
</gene>
<dbReference type="STRING" id="469371.Tbis_2450"/>
<dbReference type="EMBL" id="CP001874">
    <property type="protein sequence ID" value="ADG89153.1"/>
    <property type="molecule type" value="Genomic_DNA"/>
</dbReference>
<evidence type="ECO:0000313" key="1">
    <source>
        <dbReference type="EMBL" id="ADG89153.1"/>
    </source>
</evidence>
<accession>D6Y4H7</accession>
<evidence type="ECO:0000313" key="2">
    <source>
        <dbReference type="Proteomes" id="UP000006640"/>
    </source>
</evidence>
<dbReference type="KEGG" id="tbi:Tbis_2450"/>